<evidence type="ECO:0000313" key="4">
    <source>
        <dbReference type="Proteomes" id="UP001354971"/>
    </source>
</evidence>
<dbReference type="Gene3D" id="2.40.420.20">
    <property type="match status" value="1"/>
</dbReference>
<feature type="domain" description="Multidrug resistance protein MdtA-like barrel-sandwich hybrid" evidence="2">
    <location>
        <begin position="85"/>
        <end position="211"/>
    </location>
</feature>
<dbReference type="SUPFAM" id="SSF111369">
    <property type="entry name" value="HlyD-like secretion proteins"/>
    <property type="match status" value="1"/>
</dbReference>
<dbReference type="PANTHER" id="PTHR30469">
    <property type="entry name" value="MULTIDRUG RESISTANCE PROTEIN MDTA"/>
    <property type="match status" value="1"/>
</dbReference>
<dbReference type="InterPro" id="IPR006143">
    <property type="entry name" value="RND_pump_MFP"/>
</dbReference>
<evidence type="ECO:0000256" key="1">
    <source>
        <dbReference type="ARBA" id="ARBA00009477"/>
    </source>
</evidence>
<proteinExistence type="inferred from homology"/>
<dbReference type="NCBIfam" id="TIGR01730">
    <property type="entry name" value="RND_mfp"/>
    <property type="match status" value="1"/>
</dbReference>
<dbReference type="EMBL" id="JAZDRP010000010">
    <property type="protein sequence ID" value="MEE2527263.1"/>
    <property type="molecule type" value="Genomic_DNA"/>
</dbReference>
<keyword evidence="4" id="KW-1185">Reference proteome</keyword>
<protein>
    <submittedName>
        <fullName evidence="3">Efflux RND transporter periplasmic adaptor subunit</fullName>
    </submittedName>
</protein>
<dbReference type="Gene3D" id="1.10.287.470">
    <property type="entry name" value="Helix hairpin bin"/>
    <property type="match status" value="1"/>
</dbReference>
<reference evidence="3 4" key="1">
    <citation type="submission" date="2024-01" db="EMBL/GenBank/DDBJ databases">
        <title>Hyphobacterium bacterium isolated from marine sediment.</title>
        <authorList>
            <person name="Zhao S."/>
        </authorList>
    </citation>
    <scope>NUCLEOTIDE SEQUENCE [LARGE SCALE GENOMIC DNA]</scope>
    <source>
        <strain evidence="4">HN65</strain>
    </source>
</reference>
<comment type="similarity">
    <text evidence="1">Belongs to the membrane fusion protein (MFP) (TC 8.A.1) family.</text>
</comment>
<dbReference type="Gene3D" id="2.40.50.100">
    <property type="match status" value="1"/>
</dbReference>
<sequence>MSALRNRLQSLGAGFAVIAAALGIAAIVLLVSASRAANADVHYAEPGALPVNVLRVVHQDDAAISEAYPGLITARRESDLGFESGGRIAEMAVDVGDRVEAGDRLAVLDTSTLRAQIAAADAQTNEAQAQVEIARATQQRQQILLERGHISQQRLDEVATTTIAAEARRAAAAAQANALRAQLALAEVTAPFSGVVTARMADEGAIAAPGSPVLRLVEDTALEIRIGLPVAAAAPLIVGETYAFETNAGRIEAVFRNSTGVVDVRTRTITALFDISSGPARAGEVARLQLETGIGERGFWVPTSALTEARRGLWSVQVLVEDETGNWMLEPRVVETLRVEVDRAFVRGAVSDNELIVAAGLQRVTPGQRVVPVEG</sequence>
<dbReference type="RefSeq" id="WP_330199925.1">
    <property type="nucleotide sequence ID" value="NZ_JAZDRP010000010.1"/>
</dbReference>
<evidence type="ECO:0000259" key="2">
    <source>
        <dbReference type="Pfam" id="PF25917"/>
    </source>
</evidence>
<evidence type="ECO:0000313" key="3">
    <source>
        <dbReference type="EMBL" id="MEE2527263.1"/>
    </source>
</evidence>
<dbReference type="Gene3D" id="2.40.30.170">
    <property type="match status" value="1"/>
</dbReference>
<dbReference type="Proteomes" id="UP001354971">
    <property type="component" value="Unassembled WGS sequence"/>
</dbReference>
<comment type="caution">
    <text evidence="3">The sequence shown here is derived from an EMBL/GenBank/DDBJ whole genome shotgun (WGS) entry which is preliminary data.</text>
</comment>
<accession>A0ABU7LTP9</accession>
<gene>
    <name evidence="3" type="ORF">V0U79_12925</name>
</gene>
<dbReference type="InterPro" id="IPR058625">
    <property type="entry name" value="MdtA-like_BSH"/>
</dbReference>
<dbReference type="Pfam" id="PF25917">
    <property type="entry name" value="BSH_RND"/>
    <property type="match status" value="1"/>
</dbReference>
<organism evidence="3 4">
    <name type="scientific">Hyphobacterium lacteum</name>
    <dbReference type="NCBI Taxonomy" id="3116575"/>
    <lineage>
        <taxon>Bacteria</taxon>
        <taxon>Pseudomonadati</taxon>
        <taxon>Pseudomonadota</taxon>
        <taxon>Alphaproteobacteria</taxon>
        <taxon>Maricaulales</taxon>
        <taxon>Maricaulaceae</taxon>
        <taxon>Hyphobacterium</taxon>
    </lineage>
</organism>
<name>A0ABU7LTP9_9PROT</name>